<reference evidence="4 5" key="1">
    <citation type="submission" date="2022-04" db="EMBL/GenBank/DDBJ databases">
        <title>Chromosome-level reference genomes for two strains of Caenorhabditis briggsae: an improved platform for comparative genomics.</title>
        <authorList>
            <person name="Stevens L."/>
            <person name="Andersen E."/>
        </authorList>
    </citation>
    <scope>NUCLEOTIDE SEQUENCE [LARGE SCALE GENOMIC DNA]</scope>
    <source>
        <strain evidence="4">VX34</strain>
        <tissue evidence="4">Whole-organism</tissue>
    </source>
</reference>
<dbReference type="AlphaFoldDB" id="A0AAE9ESH5"/>
<evidence type="ECO:0000313" key="4">
    <source>
        <dbReference type="EMBL" id="UMM26244.1"/>
    </source>
</evidence>
<feature type="compositionally biased region" description="Low complexity" evidence="1">
    <location>
        <begin position="257"/>
        <end position="393"/>
    </location>
</feature>
<dbReference type="InterPro" id="IPR050111">
    <property type="entry name" value="C-type_lectin/snaclec_domain"/>
</dbReference>
<feature type="region of interest" description="Disordered" evidence="1">
    <location>
        <begin position="257"/>
        <end position="394"/>
    </location>
</feature>
<evidence type="ECO:0000256" key="2">
    <source>
        <dbReference type="SAM" id="SignalP"/>
    </source>
</evidence>
<evidence type="ECO:0000313" key="5">
    <source>
        <dbReference type="Proteomes" id="UP000829354"/>
    </source>
</evidence>
<name>A0AAE9ESH5_CAEBR</name>
<proteinExistence type="predicted"/>
<protein>
    <recommendedName>
        <fullName evidence="3">C-type lectin domain-containing protein</fullName>
    </recommendedName>
</protein>
<dbReference type="CDD" id="cd00037">
    <property type="entry name" value="CLECT"/>
    <property type="match status" value="2"/>
</dbReference>
<feature type="domain" description="C-type lectin" evidence="3">
    <location>
        <begin position="410"/>
        <end position="525"/>
    </location>
</feature>
<dbReference type="PROSITE" id="PS50041">
    <property type="entry name" value="C_TYPE_LECTIN_2"/>
    <property type="match status" value="2"/>
</dbReference>
<dbReference type="PANTHER" id="PTHR22803">
    <property type="entry name" value="MANNOSE, PHOSPHOLIPASE, LECTIN RECEPTOR RELATED"/>
    <property type="match status" value="1"/>
</dbReference>
<dbReference type="EMBL" id="CP092623">
    <property type="protein sequence ID" value="UMM26244.1"/>
    <property type="molecule type" value="Genomic_DNA"/>
</dbReference>
<dbReference type="Gene3D" id="3.10.100.10">
    <property type="entry name" value="Mannose-Binding Protein A, subunit A"/>
    <property type="match status" value="2"/>
</dbReference>
<accession>A0AAE9ESH5</accession>
<keyword evidence="2" id="KW-0732">Signal</keyword>
<dbReference type="InterPro" id="IPR016187">
    <property type="entry name" value="CTDL_fold"/>
</dbReference>
<dbReference type="InterPro" id="IPR001304">
    <property type="entry name" value="C-type_lectin-like"/>
</dbReference>
<evidence type="ECO:0000256" key="1">
    <source>
        <dbReference type="SAM" id="MobiDB-lite"/>
    </source>
</evidence>
<evidence type="ECO:0000259" key="3">
    <source>
        <dbReference type="PROSITE" id="PS50041"/>
    </source>
</evidence>
<dbReference type="InterPro" id="IPR016186">
    <property type="entry name" value="C-type_lectin-like/link_sf"/>
</dbReference>
<dbReference type="SUPFAM" id="SSF56436">
    <property type="entry name" value="C-type lectin-like"/>
    <property type="match status" value="2"/>
</dbReference>
<organism evidence="4 5">
    <name type="scientific">Caenorhabditis briggsae</name>
    <dbReference type="NCBI Taxonomy" id="6238"/>
    <lineage>
        <taxon>Eukaryota</taxon>
        <taxon>Metazoa</taxon>
        <taxon>Ecdysozoa</taxon>
        <taxon>Nematoda</taxon>
        <taxon>Chromadorea</taxon>
        <taxon>Rhabditida</taxon>
        <taxon>Rhabditina</taxon>
        <taxon>Rhabditomorpha</taxon>
        <taxon>Rhabditoidea</taxon>
        <taxon>Rhabditidae</taxon>
        <taxon>Peloderinae</taxon>
        <taxon>Caenorhabditis</taxon>
    </lineage>
</organism>
<feature type="domain" description="C-type lectin" evidence="3">
    <location>
        <begin position="91"/>
        <end position="191"/>
    </location>
</feature>
<gene>
    <name evidence="4" type="ORF">L5515_010032</name>
</gene>
<feature type="chain" id="PRO_5042287508" description="C-type lectin domain-containing protein" evidence="2">
    <location>
        <begin position="19"/>
        <end position="756"/>
    </location>
</feature>
<feature type="signal peptide" evidence="2">
    <location>
        <begin position="1"/>
        <end position="18"/>
    </location>
</feature>
<dbReference type="SMART" id="SM00034">
    <property type="entry name" value="CLECT"/>
    <property type="match status" value="2"/>
</dbReference>
<dbReference type="Proteomes" id="UP000829354">
    <property type="component" value="Chromosome IV"/>
</dbReference>
<keyword evidence="5" id="KW-1185">Reference proteome</keyword>
<dbReference type="Pfam" id="PF00059">
    <property type="entry name" value="Lectin_C"/>
    <property type="match status" value="1"/>
</dbReference>
<sequence>MWKLFVLLLSSIIGDVTAETVNPRLTLLNNFLNNNKNALKSSRNDTVLTKAVASSLNLTSTSNALQDESSAQLVLSDATATCDSGWKQWSGNGMCYKISTTDTTWYAAEDWCYSQRSGSHLTSIHSQAEAQWIAATYISGGWFPYMDNWVGLRRSCDNTTYVWTDGTPVDYLWWQPGYPGSGDPEKSCVTIWVTSLLKLNPAYTPGQFDDIWDCGTNLATPTCKYDPTSTAPHIKYDTSYTCASTTTVATTTTTVTTTTPTTTTTTPTTTTTTTPTTTTTTPTTTTTTPTTTTSTPTTTTTTPSTTTTTETTTTPTTTTTTPTRTTTTPTTTTTTPTTTTTTPTTTTTTPTTTTTTPTTTTTTPTTTTTTPTTTTTIPTTTTTPTTSTKITTPSVPGDCSSTCDQFWVGYKGGCYGIVRGTANFETAKLACEAFGGEMAVITDSDMNEAMRLAFSTNDDSGIANQAWIGASPYSNWAPGKPNKAQGTQYTSYCNVMVLSIVDGGQDFGFSRGVWTDYPCELNQNYEAVDDIIESVDDMSNPLYDLLSNDFKSKEEFTVNDIAMMFKSLAETILKLQSQNTMLKNQNCILNANLSNLTEKVDSLEENLKLLSSQPKESPKPPTTLIKTFASAVASTISAPESQITFMRAASLANSEDARKSNVIIKNIDLSEEAIEKAEFASKIAKDSGCLNASPRPDLSKPELEKYRQSWKTVIQKYNEAGQTIYTVRNLEVVKVVYRENQEPWPWAKKHSIPENF</sequence>